<evidence type="ECO:0000313" key="2">
    <source>
        <dbReference type="Proteomes" id="UP001501035"/>
    </source>
</evidence>
<sequence length="188" mass="20279">MEVDELRQAYPEADVNVLVKRVKGRAVCRLKELTYPDGDPGRGVLEVLAGLAMAVALLRGVATASEVDLRRLGARIERDIRYSDNGRQILSNAAPLLAAAAAAAVKKYQPAVAEQVFNAMGVAKPSKPGPVRDLYKQARRKVWHARHAHGVANAVGGFGVQGIIDGGLDRVIVSRVAASVKRQEIKRR</sequence>
<comment type="caution">
    <text evidence="1">The sequence shown here is derived from an EMBL/GenBank/DDBJ whole genome shotgun (WGS) entry which is preliminary data.</text>
</comment>
<dbReference type="Proteomes" id="UP001501035">
    <property type="component" value="Unassembled WGS sequence"/>
</dbReference>
<dbReference type="EMBL" id="BAAAVS010000049">
    <property type="protein sequence ID" value="GAA3043460.1"/>
    <property type="molecule type" value="Genomic_DNA"/>
</dbReference>
<protein>
    <submittedName>
        <fullName evidence="1">Uncharacterized protein</fullName>
    </submittedName>
</protein>
<dbReference type="RefSeq" id="WP_344716813.1">
    <property type="nucleotide sequence ID" value="NZ_BAAAVS010000049.1"/>
</dbReference>
<accession>A0ABP6LIK2</accession>
<evidence type="ECO:0000313" key="1">
    <source>
        <dbReference type="EMBL" id="GAA3043460.1"/>
    </source>
</evidence>
<organism evidence="1 2">
    <name type="scientific">Gordonia defluvii</name>
    <dbReference type="NCBI Taxonomy" id="283718"/>
    <lineage>
        <taxon>Bacteria</taxon>
        <taxon>Bacillati</taxon>
        <taxon>Actinomycetota</taxon>
        <taxon>Actinomycetes</taxon>
        <taxon>Mycobacteriales</taxon>
        <taxon>Gordoniaceae</taxon>
        <taxon>Gordonia</taxon>
    </lineage>
</organism>
<reference evidence="2" key="1">
    <citation type="journal article" date="2019" name="Int. J. Syst. Evol. Microbiol.">
        <title>The Global Catalogue of Microorganisms (GCM) 10K type strain sequencing project: providing services to taxonomists for standard genome sequencing and annotation.</title>
        <authorList>
            <consortium name="The Broad Institute Genomics Platform"/>
            <consortium name="The Broad Institute Genome Sequencing Center for Infectious Disease"/>
            <person name="Wu L."/>
            <person name="Ma J."/>
        </authorList>
    </citation>
    <scope>NUCLEOTIDE SEQUENCE [LARGE SCALE GENOMIC DNA]</scope>
    <source>
        <strain evidence="2">JCM 14234</strain>
    </source>
</reference>
<name>A0ABP6LIK2_9ACTN</name>
<gene>
    <name evidence="1" type="ORF">GCM10010528_23790</name>
</gene>
<proteinExistence type="predicted"/>
<keyword evidence="2" id="KW-1185">Reference proteome</keyword>